<protein>
    <submittedName>
        <fullName evidence="1">Uncharacterized protein</fullName>
    </submittedName>
</protein>
<proteinExistence type="predicted"/>
<keyword evidence="2" id="KW-1185">Reference proteome</keyword>
<dbReference type="AlphaFoldDB" id="A0A4R6RSC1"/>
<accession>A0A4R6RSC1</accession>
<comment type="caution">
    <text evidence="1">The sequence shown here is derived from an EMBL/GenBank/DDBJ whole genome shotgun (WGS) entry which is preliminary data.</text>
</comment>
<name>A0A4R6RSC1_9MICO</name>
<dbReference type="EMBL" id="SNYA01000008">
    <property type="protein sequence ID" value="TDP89769.1"/>
    <property type="molecule type" value="Genomic_DNA"/>
</dbReference>
<gene>
    <name evidence="1" type="ORF">EDF62_3066</name>
</gene>
<reference evidence="1 2" key="1">
    <citation type="submission" date="2019-03" db="EMBL/GenBank/DDBJ databases">
        <title>Genomic analyses of the natural microbiome of Caenorhabditis elegans.</title>
        <authorList>
            <person name="Samuel B."/>
        </authorList>
    </citation>
    <scope>NUCLEOTIDE SEQUENCE [LARGE SCALE GENOMIC DNA]</scope>
    <source>
        <strain evidence="1 2">JUb18</strain>
    </source>
</reference>
<organism evidence="1 2">
    <name type="scientific">Leucobacter luti</name>
    <dbReference type="NCBI Taxonomy" id="340320"/>
    <lineage>
        <taxon>Bacteria</taxon>
        <taxon>Bacillati</taxon>
        <taxon>Actinomycetota</taxon>
        <taxon>Actinomycetes</taxon>
        <taxon>Micrococcales</taxon>
        <taxon>Microbacteriaceae</taxon>
        <taxon>Leucobacter</taxon>
    </lineage>
</organism>
<dbReference type="Proteomes" id="UP000295601">
    <property type="component" value="Unassembled WGS sequence"/>
</dbReference>
<evidence type="ECO:0000313" key="2">
    <source>
        <dbReference type="Proteomes" id="UP000295601"/>
    </source>
</evidence>
<evidence type="ECO:0000313" key="1">
    <source>
        <dbReference type="EMBL" id="TDP89769.1"/>
    </source>
</evidence>
<sequence length="58" mass="6418">MLFQKVKLSRGNPVFQNKDCTALHFRDQLFLAGLRPGQTPSRRNGLSLTSITVVAAAF</sequence>